<proteinExistence type="predicted"/>
<feature type="domain" description="Tf2-1-like SH3-like" evidence="2">
    <location>
        <begin position="6"/>
        <end position="71"/>
    </location>
</feature>
<dbReference type="EMBL" id="JACGWJ010000060">
    <property type="protein sequence ID" value="KAL0295313.1"/>
    <property type="molecule type" value="Genomic_DNA"/>
</dbReference>
<sequence length="173" mass="20778">MEYEVGKKVFLKVSPWRGTLRFGKKGKLSPRYIRPYEILERVGPLAYRLALRVELSQIHDVFHVSMLQRYRFDPSHILREQEIEVSKGLTYVEEPIEILDRSIKKLRNKEIPMVKVRWSHHSPREATWEVEENMREKYPYLFPESVRSLNFGNEIFLLEGENCDILRILYLTR</sequence>
<evidence type="ECO:0000313" key="3">
    <source>
        <dbReference type="EMBL" id="KAL0295313.1"/>
    </source>
</evidence>
<comment type="caution">
    <text evidence="3">The sequence shown here is derived from an EMBL/GenBank/DDBJ whole genome shotgun (WGS) entry which is preliminary data.</text>
</comment>
<gene>
    <name evidence="3" type="ORF">Sradi_6841900</name>
</gene>
<evidence type="ECO:0000259" key="2">
    <source>
        <dbReference type="Pfam" id="PF24626"/>
    </source>
</evidence>
<dbReference type="PANTHER" id="PTHR46148">
    <property type="entry name" value="CHROMO DOMAIN-CONTAINING PROTEIN"/>
    <property type="match status" value="1"/>
</dbReference>
<dbReference type="InterPro" id="IPR023780">
    <property type="entry name" value="Chromo_domain"/>
</dbReference>
<dbReference type="SUPFAM" id="SSF54160">
    <property type="entry name" value="Chromo domain-like"/>
    <property type="match status" value="1"/>
</dbReference>
<organism evidence="3">
    <name type="scientific">Sesamum radiatum</name>
    <name type="common">Black benniseed</name>
    <dbReference type="NCBI Taxonomy" id="300843"/>
    <lineage>
        <taxon>Eukaryota</taxon>
        <taxon>Viridiplantae</taxon>
        <taxon>Streptophyta</taxon>
        <taxon>Embryophyta</taxon>
        <taxon>Tracheophyta</taxon>
        <taxon>Spermatophyta</taxon>
        <taxon>Magnoliopsida</taxon>
        <taxon>eudicotyledons</taxon>
        <taxon>Gunneridae</taxon>
        <taxon>Pentapetalae</taxon>
        <taxon>asterids</taxon>
        <taxon>lamiids</taxon>
        <taxon>Lamiales</taxon>
        <taxon>Pedaliaceae</taxon>
        <taxon>Sesamum</taxon>
    </lineage>
</organism>
<accession>A0AAW2JP07</accession>
<dbReference type="Pfam" id="PF24626">
    <property type="entry name" value="SH3_Tf2-1"/>
    <property type="match status" value="1"/>
</dbReference>
<evidence type="ECO:0000259" key="1">
    <source>
        <dbReference type="Pfam" id="PF00385"/>
    </source>
</evidence>
<reference evidence="3" key="2">
    <citation type="journal article" date="2024" name="Plant">
        <title>Genomic evolution and insights into agronomic trait innovations of Sesamum species.</title>
        <authorList>
            <person name="Miao H."/>
            <person name="Wang L."/>
            <person name="Qu L."/>
            <person name="Liu H."/>
            <person name="Sun Y."/>
            <person name="Le M."/>
            <person name="Wang Q."/>
            <person name="Wei S."/>
            <person name="Zheng Y."/>
            <person name="Lin W."/>
            <person name="Duan Y."/>
            <person name="Cao H."/>
            <person name="Xiong S."/>
            <person name="Wang X."/>
            <person name="Wei L."/>
            <person name="Li C."/>
            <person name="Ma Q."/>
            <person name="Ju M."/>
            <person name="Zhao R."/>
            <person name="Li G."/>
            <person name="Mu C."/>
            <person name="Tian Q."/>
            <person name="Mei H."/>
            <person name="Zhang T."/>
            <person name="Gao T."/>
            <person name="Zhang H."/>
        </authorList>
    </citation>
    <scope>NUCLEOTIDE SEQUENCE</scope>
    <source>
        <strain evidence="3">G02</strain>
    </source>
</reference>
<dbReference type="InterPro" id="IPR056924">
    <property type="entry name" value="SH3_Tf2-1"/>
</dbReference>
<name>A0AAW2JP07_SESRA</name>
<reference evidence="3" key="1">
    <citation type="submission" date="2020-06" db="EMBL/GenBank/DDBJ databases">
        <authorList>
            <person name="Li T."/>
            <person name="Hu X."/>
            <person name="Zhang T."/>
            <person name="Song X."/>
            <person name="Zhang H."/>
            <person name="Dai N."/>
            <person name="Sheng W."/>
            <person name="Hou X."/>
            <person name="Wei L."/>
        </authorList>
    </citation>
    <scope>NUCLEOTIDE SEQUENCE</scope>
    <source>
        <strain evidence="3">G02</strain>
        <tissue evidence="3">Leaf</tissue>
    </source>
</reference>
<evidence type="ECO:0008006" key="4">
    <source>
        <dbReference type="Google" id="ProtNLM"/>
    </source>
</evidence>
<dbReference type="AlphaFoldDB" id="A0AAW2JP07"/>
<dbReference type="Pfam" id="PF00385">
    <property type="entry name" value="Chromo"/>
    <property type="match status" value="1"/>
</dbReference>
<dbReference type="InterPro" id="IPR016197">
    <property type="entry name" value="Chromo-like_dom_sf"/>
</dbReference>
<protein>
    <recommendedName>
        <fullName evidence="4">Chromo domain-containing protein</fullName>
    </recommendedName>
</protein>
<feature type="domain" description="Chromo" evidence="1">
    <location>
        <begin position="97"/>
        <end position="140"/>
    </location>
</feature>
<dbReference type="PANTHER" id="PTHR46148:SF44">
    <property type="entry name" value="GAG-POL POLYPROTEIN"/>
    <property type="match status" value="1"/>
</dbReference>